<feature type="region of interest" description="Disordered" evidence="1">
    <location>
        <begin position="154"/>
        <end position="180"/>
    </location>
</feature>
<keyword evidence="3" id="KW-1185">Reference proteome</keyword>
<protein>
    <submittedName>
        <fullName evidence="2">Uncharacterized protein</fullName>
    </submittedName>
</protein>
<dbReference type="EMBL" id="SRLO01000011">
    <property type="protein sequence ID" value="TNN87385.1"/>
    <property type="molecule type" value="Genomic_DNA"/>
</dbReference>
<sequence length="388" mass="42426">MMRHTHSTAKRRVAQRSAVNGPPASGRARKAEESSSLAGSASSSSCFASGGARQSGAREGGMARGGGPRRVTLNSPAVADRTSLHSFSQWPSLPLVALDAIMWTRVSWRSLLRPGSDSRSSRVNRAPSRPTSFMRHSVNTHLHGLQLGQLTQTRPHSPAEAQGGAAQVERRADTAAPSPDGDIVHTCRTFTCLRQVKVRQVEVPCRSGPRQVMRAWRQRPRLRCTSGWVGGAASSRRSTRVKEGSAWALYSPPDRSTTRARLCRDQRCSAPRAREKPLRDAASRAAFSLGGNEGWRGWGEGRGRKGGGRGREGGKEGEQGHGHREDRVPDHLDQPGQTFSSQAPQQRTEALQGPHQEGQGWGAHLLRPEGPPRTTLVLRKRRRFIFIR</sequence>
<gene>
    <name evidence="2" type="ORF">EYF80_002586</name>
</gene>
<accession>A0A4Z2JAK7</accession>
<feature type="region of interest" description="Disordered" evidence="1">
    <location>
        <begin position="113"/>
        <end position="135"/>
    </location>
</feature>
<dbReference type="Proteomes" id="UP000314294">
    <property type="component" value="Unassembled WGS sequence"/>
</dbReference>
<evidence type="ECO:0000313" key="3">
    <source>
        <dbReference type="Proteomes" id="UP000314294"/>
    </source>
</evidence>
<reference evidence="2 3" key="1">
    <citation type="submission" date="2019-03" db="EMBL/GenBank/DDBJ databases">
        <title>First draft genome of Liparis tanakae, snailfish: a comprehensive survey of snailfish specific genes.</title>
        <authorList>
            <person name="Kim W."/>
            <person name="Song I."/>
            <person name="Jeong J.-H."/>
            <person name="Kim D."/>
            <person name="Kim S."/>
            <person name="Ryu S."/>
            <person name="Song J.Y."/>
            <person name="Lee S.K."/>
        </authorList>
    </citation>
    <scope>NUCLEOTIDE SEQUENCE [LARGE SCALE GENOMIC DNA]</scope>
    <source>
        <tissue evidence="2">Muscle</tissue>
    </source>
</reference>
<feature type="compositionally biased region" description="Basic and acidic residues" evidence="1">
    <location>
        <begin position="299"/>
        <end position="333"/>
    </location>
</feature>
<comment type="caution">
    <text evidence="2">The sequence shown here is derived from an EMBL/GenBank/DDBJ whole genome shotgun (WGS) entry which is preliminary data.</text>
</comment>
<feature type="compositionally biased region" description="Polar residues" evidence="1">
    <location>
        <begin position="335"/>
        <end position="349"/>
    </location>
</feature>
<feature type="region of interest" description="Disordered" evidence="1">
    <location>
        <begin position="1"/>
        <end position="74"/>
    </location>
</feature>
<proteinExistence type="predicted"/>
<feature type="compositionally biased region" description="Basic residues" evidence="1">
    <location>
        <begin position="1"/>
        <end position="14"/>
    </location>
</feature>
<evidence type="ECO:0000256" key="1">
    <source>
        <dbReference type="SAM" id="MobiDB-lite"/>
    </source>
</evidence>
<feature type="compositionally biased region" description="Basic and acidic residues" evidence="1">
    <location>
        <begin position="262"/>
        <end position="282"/>
    </location>
</feature>
<organism evidence="2 3">
    <name type="scientific">Liparis tanakae</name>
    <name type="common">Tanaka's snailfish</name>
    <dbReference type="NCBI Taxonomy" id="230148"/>
    <lineage>
        <taxon>Eukaryota</taxon>
        <taxon>Metazoa</taxon>
        <taxon>Chordata</taxon>
        <taxon>Craniata</taxon>
        <taxon>Vertebrata</taxon>
        <taxon>Euteleostomi</taxon>
        <taxon>Actinopterygii</taxon>
        <taxon>Neopterygii</taxon>
        <taxon>Teleostei</taxon>
        <taxon>Neoteleostei</taxon>
        <taxon>Acanthomorphata</taxon>
        <taxon>Eupercaria</taxon>
        <taxon>Perciformes</taxon>
        <taxon>Cottioidei</taxon>
        <taxon>Cottales</taxon>
        <taxon>Liparidae</taxon>
        <taxon>Liparis</taxon>
    </lineage>
</organism>
<name>A0A4Z2JAK7_9TELE</name>
<feature type="region of interest" description="Disordered" evidence="1">
    <location>
        <begin position="261"/>
        <end position="370"/>
    </location>
</feature>
<feature type="compositionally biased region" description="Gly residues" evidence="1">
    <location>
        <begin position="58"/>
        <end position="68"/>
    </location>
</feature>
<evidence type="ECO:0000313" key="2">
    <source>
        <dbReference type="EMBL" id="TNN87385.1"/>
    </source>
</evidence>
<dbReference type="AlphaFoldDB" id="A0A4Z2JAK7"/>
<feature type="compositionally biased region" description="Low complexity" evidence="1">
    <location>
        <begin position="34"/>
        <end position="52"/>
    </location>
</feature>